<comment type="caution">
    <text evidence="2">The sequence shown here is derived from an EMBL/GenBank/DDBJ whole genome shotgun (WGS) entry which is preliminary data.</text>
</comment>
<keyword evidence="3" id="KW-1185">Reference proteome</keyword>
<evidence type="ECO:0000313" key="3">
    <source>
        <dbReference type="Proteomes" id="UP001243330"/>
    </source>
</evidence>
<feature type="region of interest" description="Disordered" evidence="1">
    <location>
        <begin position="303"/>
        <end position="334"/>
    </location>
</feature>
<evidence type="ECO:0000256" key="1">
    <source>
        <dbReference type="SAM" id="MobiDB-lite"/>
    </source>
</evidence>
<evidence type="ECO:0000313" key="2">
    <source>
        <dbReference type="EMBL" id="KAK1837528.1"/>
    </source>
</evidence>
<feature type="region of interest" description="Disordered" evidence="1">
    <location>
        <begin position="207"/>
        <end position="228"/>
    </location>
</feature>
<dbReference type="Proteomes" id="UP001243330">
    <property type="component" value="Unassembled WGS sequence"/>
</dbReference>
<feature type="compositionally biased region" description="Polar residues" evidence="1">
    <location>
        <begin position="207"/>
        <end position="221"/>
    </location>
</feature>
<gene>
    <name evidence="2" type="ORF">CCHR01_19850</name>
</gene>
<reference evidence="2" key="1">
    <citation type="submission" date="2023-01" db="EMBL/GenBank/DDBJ databases">
        <title>Colletotrichum chrysophilum M932 genome sequence.</title>
        <authorList>
            <person name="Baroncelli R."/>
        </authorList>
    </citation>
    <scope>NUCLEOTIDE SEQUENCE</scope>
    <source>
        <strain evidence="2">M932</strain>
    </source>
</reference>
<dbReference type="AlphaFoldDB" id="A0AAD9E7G7"/>
<proteinExistence type="predicted"/>
<protein>
    <submittedName>
        <fullName evidence="2">Pol-like protein</fullName>
    </submittedName>
</protein>
<feature type="compositionally biased region" description="Basic and acidic residues" evidence="1">
    <location>
        <begin position="314"/>
        <end position="326"/>
    </location>
</feature>
<accession>A0AAD9E7G7</accession>
<organism evidence="2 3">
    <name type="scientific">Colletotrichum chrysophilum</name>
    <dbReference type="NCBI Taxonomy" id="1836956"/>
    <lineage>
        <taxon>Eukaryota</taxon>
        <taxon>Fungi</taxon>
        <taxon>Dikarya</taxon>
        <taxon>Ascomycota</taxon>
        <taxon>Pezizomycotina</taxon>
        <taxon>Sordariomycetes</taxon>
        <taxon>Hypocreomycetidae</taxon>
        <taxon>Glomerellales</taxon>
        <taxon>Glomerellaceae</taxon>
        <taxon>Colletotrichum</taxon>
        <taxon>Colletotrichum gloeosporioides species complex</taxon>
    </lineage>
</organism>
<dbReference type="EMBL" id="JAQOWY010001167">
    <property type="protein sequence ID" value="KAK1837528.1"/>
    <property type="molecule type" value="Genomic_DNA"/>
</dbReference>
<name>A0AAD9E7G7_9PEZI</name>
<sequence length="334" mass="38558">MPTNEGISSTSLNVLRTQSNKPRHSLPHPPMFNGLKSQWRGWKLEIEGKIEEDSDAIGNTKSQLRYIYTRLEGSAKTNITTFYELELGKEHPSPQALIRRLDLLYGERNRKDKAIQALHTIRQKDIESFTAFYPRFEKEIANADAERWEDSAKISYLRNALHPKLKAHLIGCPQSHLDSYEAFAKKCEEISNQMELFGEWTYEKRTNAPQKPTWPRSQLNAAPTGDMMEWEPTNTVQVRTFNPKRNFTGYPSKRPEDQSLLGKRAKWVDKSEIEKRRIERRCLRCGRDGCRIDYCPLAAAVPPSGQKTSAYRSIAKDRDRVTKAAVEEDNEEDQ</sequence>